<dbReference type="FunFam" id="3.30.160.40:FF:000001">
    <property type="entry name" value="Porphobilinogen deaminase"/>
    <property type="match status" value="1"/>
</dbReference>
<dbReference type="Pfam" id="PF01379">
    <property type="entry name" value="Porphobil_deam"/>
    <property type="match status" value="1"/>
</dbReference>
<dbReference type="GO" id="GO:0005737">
    <property type="term" value="C:cytoplasm"/>
    <property type="evidence" value="ECO:0007669"/>
    <property type="project" value="UniProtKB-UniRule"/>
</dbReference>
<gene>
    <name evidence="13" type="primary">hemC2</name>
    <name evidence="13" type="ORF">GCM10010218_12950</name>
</gene>
<evidence type="ECO:0000259" key="12">
    <source>
        <dbReference type="Pfam" id="PF03900"/>
    </source>
</evidence>
<dbReference type="Gene3D" id="3.40.190.10">
    <property type="entry name" value="Periplasmic binding protein-like II"/>
    <property type="match status" value="2"/>
</dbReference>
<evidence type="ECO:0000256" key="6">
    <source>
        <dbReference type="ARBA" id="ARBA00012655"/>
    </source>
</evidence>
<evidence type="ECO:0000256" key="8">
    <source>
        <dbReference type="ARBA" id="ARBA00023244"/>
    </source>
</evidence>
<evidence type="ECO:0000256" key="2">
    <source>
        <dbReference type="ARBA" id="ARBA00002869"/>
    </source>
</evidence>
<organism evidence="13 14">
    <name type="scientific">Streptomyces mashuensis</name>
    <dbReference type="NCBI Taxonomy" id="33904"/>
    <lineage>
        <taxon>Bacteria</taxon>
        <taxon>Bacillati</taxon>
        <taxon>Actinomycetota</taxon>
        <taxon>Actinomycetes</taxon>
        <taxon>Kitasatosporales</taxon>
        <taxon>Streptomycetaceae</taxon>
        <taxon>Streptomyces</taxon>
    </lineage>
</organism>
<feature type="domain" description="Porphobilinogen deaminase N-terminal" evidence="11">
    <location>
        <begin position="6"/>
        <end position="218"/>
    </location>
</feature>
<comment type="caution">
    <text evidence="13">The sequence shown here is derived from an EMBL/GenBank/DDBJ whole genome shotgun (WGS) entry which is preliminary data.</text>
</comment>
<keyword evidence="14" id="KW-1185">Reference proteome</keyword>
<evidence type="ECO:0000256" key="10">
    <source>
        <dbReference type="NCBIfam" id="TIGR00212"/>
    </source>
</evidence>
<evidence type="ECO:0000313" key="14">
    <source>
        <dbReference type="Proteomes" id="UP000638313"/>
    </source>
</evidence>
<keyword evidence="7" id="KW-0808">Transferase</keyword>
<dbReference type="NCBIfam" id="TIGR00212">
    <property type="entry name" value="hemC"/>
    <property type="match status" value="1"/>
</dbReference>
<dbReference type="SUPFAM" id="SSF54782">
    <property type="entry name" value="Porphobilinogen deaminase (hydroxymethylbilane synthase), C-terminal domain"/>
    <property type="match status" value="1"/>
</dbReference>
<dbReference type="InterPro" id="IPR000860">
    <property type="entry name" value="HemC"/>
</dbReference>
<dbReference type="EMBL" id="BNBD01000002">
    <property type="protein sequence ID" value="GHF33265.1"/>
    <property type="molecule type" value="Genomic_DNA"/>
</dbReference>
<dbReference type="GO" id="GO:0004418">
    <property type="term" value="F:hydroxymethylbilane synthase activity"/>
    <property type="evidence" value="ECO:0007669"/>
    <property type="project" value="UniProtKB-UniRule"/>
</dbReference>
<dbReference type="InterPro" id="IPR022419">
    <property type="entry name" value="Porphobilin_deaminase_cofac_BS"/>
</dbReference>
<comment type="cofactor">
    <cofactor evidence="1">
        <name>dipyrromethane</name>
        <dbReference type="ChEBI" id="CHEBI:60342"/>
    </cofactor>
</comment>
<dbReference type="EC" id="2.5.1.61" evidence="6 10"/>
<dbReference type="GO" id="GO:0006783">
    <property type="term" value="P:heme biosynthetic process"/>
    <property type="evidence" value="ECO:0007669"/>
    <property type="project" value="TreeGrafter"/>
</dbReference>
<keyword evidence="8" id="KW-0627">Porphyrin biosynthesis</keyword>
<sequence length="315" mass="34050">MSVDVIRIATRSSPMALAQARHVQQLIRDLNPEVKSELMPHTTTADRWKGDLSKLGGKGGFVAGVSALVESGEADIAVHCVKDVPGDVPQIEALTWTAFLPRDDVRDCVLFPEHSDHTSLDTLPKGATVATSAVRRKAQLLRDRPDLKVVPMRGLVHHRINSLDHAVDYDALVLSYAGLARVGLQNRAAQILEPERMLPAVGAGVLGIEARCDRTNVRALVGRLAHARTTAEVTAERAMLAKLRGHCNSPVAGYCTTGSDGQLSLRGMVFSPDGTQFAHAHMWGGAKNEPNQLGVLVFAELMRQGARRIIDSIPH</sequence>
<dbReference type="PRINTS" id="PR00151">
    <property type="entry name" value="PORPHBDMNASE"/>
</dbReference>
<dbReference type="InterPro" id="IPR036803">
    <property type="entry name" value="Porphobilinogen_deaminase_C_sf"/>
</dbReference>
<dbReference type="FunFam" id="3.40.190.10:FF:000005">
    <property type="entry name" value="Porphobilinogen deaminase"/>
    <property type="match status" value="1"/>
</dbReference>
<proteinExistence type="inferred from homology"/>
<feature type="domain" description="Porphobilinogen deaminase C-terminal" evidence="12">
    <location>
        <begin position="231"/>
        <end position="301"/>
    </location>
</feature>
<evidence type="ECO:0000256" key="4">
    <source>
        <dbReference type="ARBA" id="ARBA00005638"/>
    </source>
</evidence>
<evidence type="ECO:0000256" key="5">
    <source>
        <dbReference type="ARBA" id="ARBA00011245"/>
    </source>
</evidence>
<dbReference type="Proteomes" id="UP000638313">
    <property type="component" value="Unassembled WGS sequence"/>
</dbReference>
<name>A0A919AYV7_9ACTN</name>
<protein>
    <recommendedName>
        <fullName evidence="6 10">Hydroxymethylbilane synthase</fullName>
        <ecNumber evidence="6 10">2.5.1.61</ecNumber>
    </recommendedName>
</protein>
<dbReference type="PANTHER" id="PTHR11557">
    <property type="entry name" value="PORPHOBILINOGEN DEAMINASE"/>
    <property type="match status" value="1"/>
</dbReference>
<evidence type="ECO:0000256" key="7">
    <source>
        <dbReference type="ARBA" id="ARBA00022679"/>
    </source>
</evidence>
<dbReference type="InterPro" id="IPR022417">
    <property type="entry name" value="Porphobilin_deaminase_N"/>
</dbReference>
<dbReference type="PROSITE" id="PS00533">
    <property type="entry name" value="PORPHOBILINOGEN_DEAM"/>
    <property type="match status" value="1"/>
</dbReference>
<evidence type="ECO:0000259" key="11">
    <source>
        <dbReference type="Pfam" id="PF01379"/>
    </source>
</evidence>
<evidence type="ECO:0000256" key="3">
    <source>
        <dbReference type="ARBA" id="ARBA00004735"/>
    </source>
</evidence>
<dbReference type="AlphaFoldDB" id="A0A919AYV7"/>
<evidence type="ECO:0000256" key="9">
    <source>
        <dbReference type="ARBA" id="ARBA00048169"/>
    </source>
</evidence>
<dbReference type="CDD" id="cd00494">
    <property type="entry name" value="PBP2_HMBS"/>
    <property type="match status" value="1"/>
</dbReference>
<dbReference type="InterPro" id="IPR022418">
    <property type="entry name" value="Porphobilinogen_deaminase_C"/>
</dbReference>
<dbReference type="PANTHER" id="PTHR11557:SF0">
    <property type="entry name" value="PORPHOBILINOGEN DEAMINASE"/>
    <property type="match status" value="1"/>
</dbReference>
<evidence type="ECO:0000313" key="13">
    <source>
        <dbReference type="EMBL" id="GHF33265.1"/>
    </source>
</evidence>
<evidence type="ECO:0000256" key="1">
    <source>
        <dbReference type="ARBA" id="ARBA00001916"/>
    </source>
</evidence>
<dbReference type="SUPFAM" id="SSF53850">
    <property type="entry name" value="Periplasmic binding protein-like II"/>
    <property type="match status" value="1"/>
</dbReference>
<dbReference type="RefSeq" id="WP_190128449.1">
    <property type="nucleotide sequence ID" value="NZ_BNBD01000002.1"/>
</dbReference>
<reference evidence="13" key="1">
    <citation type="journal article" date="2014" name="Int. J. Syst. Evol. Microbiol.">
        <title>Complete genome sequence of Corynebacterium casei LMG S-19264T (=DSM 44701T), isolated from a smear-ripened cheese.</title>
        <authorList>
            <consortium name="US DOE Joint Genome Institute (JGI-PGF)"/>
            <person name="Walter F."/>
            <person name="Albersmeier A."/>
            <person name="Kalinowski J."/>
            <person name="Ruckert C."/>
        </authorList>
    </citation>
    <scope>NUCLEOTIDE SEQUENCE</scope>
    <source>
        <strain evidence="13">JCM 4059</strain>
    </source>
</reference>
<comment type="pathway">
    <text evidence="3">Porphyrin-containing compound metabolism; protoporphyrin-IX biosynthesis; coproporphyrinogen-III from 5-aminolevulinate: step 2/4.</text>
</comment>
<accession>A0A919AYV7</accession>
<comment type="catalytic activity">
    <reaction evidence="9">
        <text>4 porphobilinogen + H2O = hydroxymethylbilane + 4 NH4(+)</text>
        <dbReference type="Rhea" id="RHEA:13185"/>
        <dbReference type="ChEBI" id="CHEBI:15377"/>
        <dbReference type="ChEBI" id="CHEBI:28938"/>
        <dbReference type="ChEBI" id="CHEBI:57845"/>
        <dbReference type="ChEBI" id="CHEBI:58126"/>
        <dbReference type="EC" id="2.5.1.61"/>
    </reaction>
</comment>
<dbReference type="Gene3D" id="3.30.160.40">
    <property type="entry name" value="Porphobilinogen deaminase, C-terminal domain"/>
    <property type="match status" value="1"/>
</dbReference>
<comment type="similarity">
    <text evidence="4">Belongs to the HMBS family.</text>
</comment>
<dbReference type="PIRSF" id="PIRSF001438">
    <property type="entry name" value="4pyrrol_synth_OHMeBilane_synth"/>
    <property type="match status" value="1"/>
</dbReference>
<comment type="function">
    <text evidence="2">Tetrapolymerization of the monopyrrole PBG into the hydroxymethylbilane pre-uroporphyrinogen in several discrete steps.</text>
</comment>
<reference evidence="13" key="2">
    <citation type="submission" date="2020-09" db="EMBL/GenBank/DDBJ databases">
        <authorList>
            <person name="Sun Q."/>
            <person name="Ohkuma M."/>
        </authorList>
    </citation>
    <scope>NUCLEOTIDE SEQUENCE</scope>
    <source>
        <strain evidence="13">JCM 4059</strain>
    </source>
</reference>
<comment type="subunit">
    <text evidence="5">Monomer.</text>
</comment>
<dbReference type="Pfam" id="PF03900">
    <property type="entry name" value="Porphobil_deamC"/>
    <property type="match status" value="1"/>
</dbReference>